<keyword evidence="1" id="KW-1133">Transmembrane helix</keyword>
<feature type="domain" description="Zona occludens toxin N-terminal" evidence="2">
    <location>
        <begin position="61"/>
        <end position="181"/>
    </location>
</feature>
<evidence type="ECO:0000313" key="4">
    <source>
        <dbReference type="Proteomes" id="UP000571084"/>
    </source>
</evidence>
<dbReference type="RefSeq" id="WP_168053262.1">
    <property type="nucleotide sequence ID" value="NZ_JAAOZT010000002.1"/>
</dbReference>
<evidence type="ECO:0000313" key="3">
    <source>
        <dbReference type="EMBL" id="MBB5198957.1"/>
    </source>
</evidence>
<gene>
    <name evidence="3" type="ORF">HNR39_000767</name>
</gene>
<dbReference type="EMBL" id="JACHHQ010000001">
    <property type="protein sequence ID" value="MBB5198957.1"/>
    <property type="molecule type" value="Genomic_DNA"/>
</dbReference>
<organism evidence="3 4">
    <name type="scientific">Glaciimonas immobilis</name>
    <dbReference type="NCBI Taxonomy" id="728004"/>
    <lineage>
        <taxon>Bacteria</taxon>
        <taxon>Pseudomonadati</taxon>
        <taxon>Pseudomonadota</taxon>
        <taxon>Betaproteobacteria</taxon>
        <taxon>Burkholderiales</taxon>
        <taxon>Oxalobacteraceae</taxon>
        <taxon>Glaciimonas</taxon>
    </lineage>
</organism>
<proteinExistence type="predicted"/>
<comment type="caution">
    <text evidence="3">The sequence shown here is derived from an EMBL/GenBank/DDBJ whole genome shotgun (WGS) entry which is preliminary data.</text>
</comment>
<protein>
    <submittedName>
        <fullName evidence="3">Zona occludens toxin</fullName>
    </submittedName>
</protein>
<dbReference type="Gene3D" id="3.40.50.300">
    <property type="entry name" value="P-loop containing nucleotide triphosphate hydrolases"/>
    <property type="match status" value="1"/>
</dbReference>
<reference evidence="3 4" key="1">
    <citation type="submission" date="2020-08" db="EMBL/GenBank/DDBJ databases">
        <title>Genomic Encyclopedia of Type Strains, Phase IV (KMG-IV): sequencing the most valuable type-strain genomes for metagenomic binning, comparative biology and taxonomic classification.</title>
        <authorList>
            <person name="Goeker M."/>
        </authorList>
    </citation>
    <scope>NUCLEOTIDE SEQUENCE [LARGE SCALE GENOMIC DNA]</scope>
    <source>
        <strain evidence="3 4">DSM 23240</strain>
    </source>
</reference>
<keyword evidence="4" id="KW-1185">Reference proteome</keyword>
<feature type="transmembrane region" description="Helical" evidence="1">
    <location>
        <begin position="191"/>
        <end position="209"/>
    </location>
</feature>
<evidence type="ECO:0000256" key="1">
    <source>
        <dbReference type="SAM" id="Phobius"/>
    </source>
</evidence>
<accession>A0A840RL18</accession>
<dbReference type="Proteomes" id="UP000571084">
    <property type="component" value="Unassembled WGS sequence"/>
</dbReference>
<dbReference type="AlphaFoldDB" id="A0A840RL18"/>
<keyword evidence="1" id="KW-0472">Membrane</keyword>
<evidence type="ECO:0000259" key="2">
    <source>
        <dbReference type="Pfam" id="PF05707"/>
    </source>
</evidence>
<dbReference type="InterPro" id="IPR027417">
    <property type="entry name" value="P-loop_NTPase"/>
</dbReference>
<keyword evidence="1" id="KW-0812">Transmembrane</keyword>
<name>A0A840RL18_9BURK</name>
<sequence>MLNLFTGLPGNGKTLYTLWYVKQWVERENREREKEGKQLREVFYHGINQLMLPWTKIDPTKWMDCPAGAIIVIDEAQFVFEKKPNGSKLPEWYSQLAVHRHLGFDIVLITQNPSLVDNFVRKLVGKHLHIVRTFGMERAVVHEWMSVRESPEKPSSRKDSIQHKWGYPKEVYTYYKSAEQHTVKRNIPMKVWGLGVVVILLCGLVYMVYGNIQKKIHPELQVNAKTGSPVAPASQASGSSVRVSYKNAMEDAKQFAYDRTARVQGLPQTAPRYDEMTKPVSVPVPAACISDRKRCNCYTQQATPINVPEILCRDIVARGFYMEFDPNGNTAKLATNSPGVSSAGAVMLSAKDGREVRASSANVPVLATLGNEDGYGVLGKHRGGAVGSK</sequence>
<dbReference type="InterPro" id="IPR008900">
    <property type="entry name" value="Zot_N"/>
</dbReference>
<dbReference type="Pfam" id="PF05707">
    <property type="entry name" value="Zot"/>
    <property type="match status" value="1"/>
</dbReference>